<dbReference type="EC" id="2.3.1.31" evidence="4"/>
<dbReference type="GeneID" id="86955960"/>
<keyword evidence="6" id="KW-1185">Reference proteome</keyword>
<dbReference type="PANTHER" id="PTHR20919">
    <property type="entry name" value="HOMOSERINE O-SUCCINYLTRANSFERASE"/>
    <property type="match status" value="1"/>
</dbReference>
<feature type="site" description="Important for acyl-CoA specificity" evidence="4">
    <location>
        <position position="88"/>
    </location>
</feature>
<dbReference type="EMBL" id="BNDV01000012">
    <property type="protein sequence ID" value="GHI15830.1"/>
    <property type="molecule type" value="Genomic_DNA"/>
</dbReference>
<accession>A0ABQ3NSS1</accession>
<evidence type="ECO:0000256" key="3">
    <source>
        <dbReference type="ARBA" id="ARBA00023315"/>
    </source>
</evidence>
<protein>
    <recommendedName>
        <fullName evidence="4">Homoserine O-acetyltransferase</fullName>
        <shortName evidence="4">HAT</shortName>
        <ecNumber evidence="4">2.3.1.31</ecNumber>
    </recommendedName>
    <alternativeName>
        <fullName evidence="4">Homoserine transacetylase</fullName>
        <shortName evidence="4">HTA</shortName>
    </alternativeName>
</protein>
<organism evidence="5 6">
    <name type="scientific">Streptomyces virginiae</name>
    <name type="common">Streptomyces cinnamonensis</name>
    <dbReference type="NCBI Taxonomy" id="1961"/>
    <lineage>
        <taxon>Bacteria</taxon>
        <taxon>Bacillati</taxon>
        <taxon>Actinomycetota</taxon>
        <taxon>Actinomycetes</taxon>
        <taxon>Kitasatosporales</taxon>
        <taxon>Streptomycetaceae</taxon>
        <taxon>Streptomyces</taxon>
    </lineage>
</organism>
<comment type="pathway">
    <text evidence="4">Amino-acid biosynthesis; L-methionine biosynthesis via de novo pathway; O-acetyl-L-homoserine from L-homoserine: step 1/1.</text>
</comment>
<sequence length="272" mass="30093">MSTIVSGRAGRPPRIGIVNLMPNAEQYENWLMPQLSLAGPFELQWIRISSRRYHLDDPARIAATYRTYQEATADAPLDGLIVSGAAVEHLPFEEVRFMDELNDMVQDVHAQGSPLLGLCWGAMGVGHLIYGLPKDTYSAKISGMYETELLAQDGPVASSLDDRFWSTHSRFAGFDDKALDASTTVRALARAEGAGTVIAESYDHSVLMHTGHPEYYGSRLAEEYRRDVDQQVAGVRAPVGVDLDQPLRLWRSHSLAFFASWVRLVGDQSAAR</sequence>
<comment type="catalytic activity">
    <reaction evidence="4">
        <text>L-homoserine + acetyl-CoA = O-acetyl-L-homoserine + CoA</text>
        <dbReference type="Rhea" id="RHEA:13701"/>
        <dbReference type="ChEBI" id="CHEBI:57287"/>
        <dbReference type="ChEBI" id="CHEBI:57288"/>
        <dbReference type="ChEBI" id="CHEBI:57476"/>
        <dbReference type="ChEBI" id="CHEBI:57716"/>
        <dbReference type="EC" id="2.3.1.31"/>
    </reaction>
</comment>
<keyword evidence="4" id="KW-0963">Cytoplasm</keyword>
<evidence type="ECO:0000313" key="6">
    <source>
        <dbReference type="Proteomes" id="UP000660554"/>
    </source>
</evidence>
<evidence type="ECO:0000256" key="4">
    <source>
        <dbReference type="HAMAP-Rule" id="MF_00295"/>
    </source>
</evidence>
<evidence type="ECO:0000256" key="1">
    <source>
        <dbReference type="ARBA" id="ARBA00022605"/>
    </source>
</evidence>
<evidence type="ECO:0000256" key="2">
    <source>
        <dbReference type="ARBA" id="ARBA00022679"/>
    </source>
</evidence>
<feature type="binding site" evidence="4">
    <location>
        <position position="226"/>
    </location>
    <ligand>
        <name>substrate</name>
    </ligand>
</feature>
<keyword evidence="3 4" id="KW-0012">Acyltransferase</keyword>
<dbReference type="PIRSF" id="PIRSF000450">
    <property type="entry name" value="H_ser_succinyltr"/>
    <property type="match status" value="1"/>
</dbReference>
<dbReference type="RefSeq" id="WP_051734877.1">
    <property type="nucleotide sequence ID" value="NZ_BMRU01000003.1"/>
</dbReference>
<dbReference type="PANTHER" id="PTHR20919:SF0">
    <property type="entry name" value="HOMOSERINE O-SUCCINYLTRANSFERASE"/>
    <property type="match status" value="1"/>
</dbReference>
<dbReference type="InterPro" id="IPR029062">
    <property type="entry name" value="Class_I_gatase-like"/>
</dbReference>
<dbReference type="Pfam" id="PF04204">
    <property type="entry name" value="HTS"/>
    <property type="match status" value="1"/>
</dbReference>
<proteinExistence type="inferred from homology"/>
<dbReference type="SUPFAM" id="SSF52317">
    <property type="entry name" value="Class I glutamine amidotransferase-like"/>
    <property type="match status" value="1"/>
</dbReference>
<keyword evidence="2 4" id="KW-0808">Transferase</keyword>
<feature type="binding site" evidence="4">
    <location>
        <position position="140"/>
    </location>
    <ligand>
        <name>substrate</name>
    </ligand>
</feature>
<comment type="caution">
    <text evidence="4">Lacks conserved residue(s) required for the propagation of feature annotation.</text>
</comment>
<feature type="site" description="Important for substrate specificity" evidence="4">
    <location>
        <position position="169"/>
    </location>
</feature>
<keyword evidence="1 4" id="KW-0028">Amino-acid biosynthesis</keyword>
<dbReference type="Gene3D" id="3.40.50.880">
    <property type="match status" value="1"/>
</dbReference>
<comment type="similarity">
    <text evidence="4">Belongs to the MetA family.</text>
</comment>
<reference evidence="6" key="1">
    <citation type="submission" date="2020-09" db="EMBL/GenBank/DDBJ databases">
        <title>Whole genome shotgun sequence of Streptomyces cinnamonensis NBRC 15873.</title>
        <authorList>
            <person name="Komaki H."/>
            <person name="Tamura T."/>
        </authorList>
    </citation>
    <scope>NUCLEOTIDE SEQUENCE [LARGE SCALE GENOMIC DNA]</scope>
    <source>
        <strain evidence="6">NBRC 15873</strain>
    </source>
</reference>
<feature type="binding site" evidence="4">
    <location>
        <position position="169"/>
    </location>
    <ligand>
        <name>substrate</name>
    </ligand>
</feature>
<name>A0ABQ3NSS1_STRVG</name>
<evidence type="ECO:0000313" key="5">
    <source>
        <dbReference type="EMBL" id="GHI15830.1"/>
    </source>
</evidence>
<comment type="caution">
    <text evidence="5">The sequence shown here is derived from an EMBL/GenBank/DDBJ whole genome shotgun (WGS) entry which is preliminary data.</text>
</comment>
<dbReference type="HAMAP" id="MF_00295">
    <property type="entry name" value="MetA_acyltransf"/>
    <property type="match status" value="1"/>
</dbReference>
<dbReference type="InterPro" id="IPR033752">
    <property type="entry name" value="MetA_family"/>
</dbReference>
<feature type="active site" evidence="4">
    <location>
        <position position="214"/>
    </location>
</feature>
<comment type="subcellular location">
    <subcellularLocation>
        <location evidence="4">Cytoplasm</location>
    </subcellularLocation>
</comment>
<feature type="active site" description="Proton acceptor" evidence="4">
    <location>
        <position position="212"/>
    </location>
</feature>
<comment type="function">
    <text evidence="4">Transfers an acetyl group from acetyl-CoA to L-homoserine, forming acetyl-L-homoserine.</text>
</comment>
<feature type="active site" description="Acyl-thioester intermediate" evidence="4">
    <location>
        <position position="119"/>
    </location>
</feature>
<gene>
    <name evidence="5" type="primary">metA</name>
    <name evidence="4" type="synonym">metAA</name>
    <name evidence="5" type="ORF">Scinn_52930</name>
</gene>
<keyword evidence="4" id="KW-0486">Methionine biosynthesis</keyword>
<dbReference type="Proteomes" id="UP000660554">
    <property type="component" value="Unassembled WGS sequence"/>
</dbReference>